<evidence type="ECO:0000313" key="3">
    <source>
        <dbReference type="Proteomes" id="UP000216020"/>
    </source>
</evidence>
<comment type="caution">
    <text evidence="2">The sequence shown here is derived from an EMBL/GenBank/DDBJ whole genome shotgun (WGS) entry which is preliminary data.</text>
</comment>
<keyword evidence="1" id="KW-0472">Membrane</keyword>
<dbReference type="RefSeq" id="WP_094852444.1">
    <property type="nucleotide sequence ID" value="NZ_NEVM01000001.1"/>
</dbReference>
<dbReference type="Proteomes" id="UP000216020">
    <property type="component" value="Unassembled WGS sequence"/>
</dbReference>
<organism evidence="2 3">
    <name type="scientific">Bordetella genomosp. 10</name>
    <dbReference type="NCBI Taxonomy" id="1416804"/>
    <lineage>
        <taxon>Bacteria</taxon>
        <taxon>Pseudomonadati</taxon>
        <taxon>Pseudomonadota</taxon>
        <taxon>Betaproteobacteria</taxon>
        <taxon>Burkholderiales</taxon>
        <taxon>Alcaligenaceae</taxon>
        <taxon>Bordetella</taxon>
    </lineage>
</organism>
<dbReference type="OrthoDB" id="8685538at2"/>
<keyword evidence="3" id="KW-1185">Reference proteome</keyword>
<protein>
    <submittedName>
        <fullName evidence="2">Uncharacterized protein</fullName>
    </submittedName>
</protein>
<proteinExistence type="predicted"/>
<sequence>MSSPVLAYAMTVAFNVFVACFFIAVVSLATIYLFKLNELNDTMRHPLLAKQPFKRLPRSLQAGILQDYFLRLFFPGLSFGLFGYANRILAHVDPKKVPLRLKWPLMGLWAGCWIGLIAMFTLWTLMVLRR</sequence>
<dbReference type="AlphaFoldDB" id="A0A261SNI4"/>
<name>A0A261SNI4_9BORD</name>
<evidence type="ECO:0000313" key="2">
    <source>
        <dbReference type="EMBL" id="OZI38350.1"/>
    </source>
</evidence>
<feature type="transmembrane region" description="Helical" evidence="1">
    <location>
        <begin position="68"/>
        <end position="86"/>
    </location>
</feature>
<keyword evidence="1" id="KW-1133">Transmembrane helix</keyword>
<feature type="transmembrane region" description="Helical" evidence="1">
    <location>
        <begin position="106"/>
        <end position="128"/>
    </location>
</feature>
<feature type="transmembrane region" description="Helical" evidence="1">
    <location>
        <begin position="6"/>
        <end position="34"/>
    </location>
</feature>
<evidence type="ECO:0000256" key="1">
    <source>
        <dbReference type="SAM" id="Phobius"/>
    </source>
</evidence>
<accession>A0A261SNI4</accession>
<reference evidence="3" key="1">
    <citation type="submission" date="2017-05" db="EMBL/GenBank/DDBJ databases">
        <title>Complete and WGS of Bordetella genogroups.</title>
        <authorList>
            <person name="Spilker T."/>
            <person name="Lipuma J."/>
        </authorList>
    </citation>
    <scope>NUCLEOTIDE SEQUENCE [LARGE SCALE GENOMIC DNA]</scope>
    <source>
        <strain evidence="3">AU16122</strain>
    </source>
</reference>
<gene>
    <name evidence="2" type="ORF">CAL29_08540</name>
</gene>
<dbReference type="EMBL" id="NEVM01000001">
    <property type="protein sequence ID" value="OZI38350.1"/>
    <property type="molecule type" value="Genomic_DNA"/>
</dbReference>
<keyword evidence="1" id="KW-0812">Transmembrane</keyword>